<dbReference type="EMBL" id="JACGWN010000006">
    <property type="protein sequence ID" value="KAL0445760.1"/>
    <property type="molecule type" value="Genomic_DNA"/>
</dbReference>
<accession>A0AAW2WWA8</accession>
<evidence type="ECO:0000313" key="2">
    <source>
        <dbReference type="EMBL" id="KAL0445760.1"/>
    </source>
</evidence>
<dbReference type="AlphaFoldDB" id="A0AAW2WWA8"/>
<reference evidence="2" key="2">
    <citation type="journal article" date="2024" name="Plant">
        <title>Genomic evolution and insights into agronomic trait innovations of Sesamum species.</title>
        <authorList>
            <person name="Miao H."/>
            <person name="Wang L."/>
            <person name="Qu L."/>
            <person name="Liu H."/>
            <person name="Sun Y."/>
            <person name="Le M."/>
            <person name="Wang Q."/>
            <person name="Wei S."/>
            <person name="Zheng Y."/>
            <person name="Lin W."/>
            <person name="Duan Y."/>
            <person name="Cao H."/>
            <person name="Xiong S."/>
            <person name="Wang X."/>
            <person name="Wei L."/>
            <person name="Li C."/>
            <person name="Ma Q."/>
            <person name="Ju M."/>
            <person name="Zhao R."/>
            <person name="Li G."/>
            <person name="Mu C."/>
            <person name="Tian Q."/>
            <person name="Mei H."/>
            <person name="Zhang T."/>
            <person name="Gao T."/>
            <person name="Zhang H."/>
        </authorList>
    </citation>
    <scope>NUCLEOTIDE SEQUENCE</scope>
    <source>
        <strain evidence="2">KEN1</strain>
    </source>
</reference>
<gene>
    <name evidence="2" type="ORF">Slati_1703900</name>
</gene>
<reference evidence="2" key="1">
    <citation type="submission" date="2020-06" db="EMBL/GenBank/DDBJ databases">
        <authorList>
            <person name="Li T."/>
            <person name="Hu X."/>
            <person name="Zhang T."/>
            <person name="Song X."/>
            <person name="Zhang H."/>
            <person name="Dai N."/>
            <person name="Sheng W."/>
            <person name="Hou X."/>
            <person name="Wei L."/>
        </authorList>
    </citation>
    <scope>NUCLEOTIDE SEQUENCE</scope>
    <source>
        <strain evidence="2">KEN1</strain>
        <tissue evidence="2">Leaf</tissue>
    </source>
</reference>
<feature type="region of interest" description="Disordered" evidence="1">
    <location>
        <begin position="1"/>
        <end position="30"/>
    </location>
</feature>
<evidence type="ECO:0000256" key="1">
    <source>
        <dbReference type="SAM" id="MobiDB-lite"/>
    </source>
</evidence>
<name>A0AAW2WWA8_9LAMI</name>
<sequence>MSSGDPPPLGRGRRGSGRGPPVPPLPSHASYVGEAMFRPAPLSDTFRPSAAASVVEETE</sequence>
<organism evidence="2">
    <name type="scientific">Sesamum latifolium</name>
    <dbReference type="NCBI Taxonomy" id="2727402"/>
    <lineage>
        <taxon>Eukaryota</taxon>
        <taxon>Viridiplantae</taxon>
        <taxon>Streptophyta</taxon>
        <taxon>Embryophyta</taxon>
        <taxon>Tracheophyta</taxon>
        <taxon>Spermatophyta</taxon>
        <taxon>Magnoliopsida</taxon>
        <taxon>eudicotyledons</taxon>
        <taxon>Gunneridae</taxon>
        <taxon>Pentapetalae</taxon>
        <taxon>asterids</taxon>
        <taxon>lamiids</taxon>
        <taxon>Lamiales</taxon>
        <taxon>Pedaliaceae</taxon>
        <taxon>Sesamum</taxon>
    </lineage>
</organism>
<proteinExistence type="predicted"/>
<comment type="caution">
    <text evidence="2">The sequence shown here is derived from an EMBL/GenBank/DDBJ whole genome shotgun (WGS) entry which is preliminary data.</text>
</comment>
<feature type="region of interest" description="Disordered" evidence="1">
    <location>
        <begin position="40"/>
        <end position="59"/>
    </location>
</feature>
<protein>
    <submittedName>
        <fullName evidence="2">Uncharacterized protein</fullName>
    </submittedName>
</protein>